<comment type="caution">
    <text evidence="2">The sequence shown here is derived from an EMBL/GenBank/DDBJ whole genome shotgun (WGS) entry which is preliminary data.</text>
</comment>
<evidence type="ECO:0000256" key="1">
    <source>
        <dbReference type="SAM" id="Phobius"/>
    </source>
</evidence>
<name>A0A1B6NTG8_9ZZZZ</name>
<evidence type="ECO:0000313" key="2">
    <source>
        <dbReference type="EMBL" id="KTF06027.1"/>
    </source>
</evidence>
<accession>A0A1B6NTG8</accession>
<dbReference type="AlphaFoldDB" id="A0A1B6NTG8"/>
<protein>
    <submittedName>
        <fullName evidence="2">Uncharacterized protein</fullName>
    </submittedName>
</protein>
<proteinExistence type="predicted"/>
<keyword evidence="1" id="KW-0812">Transmembrane</keyword>
<feature type="transmembrane region" description="Helical" evidence="1">
    <location>
        <begin position="34"/>
        <end position="54"/>
    </location>
</feature>
<keyword evidence="1" id="KW-0472">Membrane</keyword>
<gene>
    <name evidence="2" type="ORF">MGSAQ_002481</name>
</gene>
<dbReference type="EMBL" id="AYSL01001417">
    <property type="protein sequence ID" value="KTF06027.1"/>
    <property type="molecule type" value="Genomic_DNA"/>
</dbReference>
<keyword evidence="1" id="KW-1133">Transmembrane helix</keyword>
<sequence>MKRQKRVLSPAFIVGADAKIAPYCVTNLAKASALSSLCALSGTILAISSAYLRMFNTPYYPHKL</sequence>
<organism evidence="2">
    <name type="scientific">marine sediment metagenome</name>
    <dbReference type="NCBI Taxonomy" id="412755"/>
    <lineage>
        <taxon>unclassified sequences</taxon>
        <taxon>metagenomes</taxon>
        <taxon>ecological metagenomes</taxon>
    </lineage>
</organism>
<reference evidence="2" key="1">
    <citation type="submission" date="2013-11" db="EMBL/GenBank/DDBJ databases">
        <title>Microbial diversity, functional groups and degradation webs in Northern and Southern Mediterranean and Red Sea marine crude oil polluted sites.</title>
        <authorList>
            <person name="Daffonchio D."/>
            <person name="Mapelli F."/>
            <person name="Ferrer M."/>
            <person name="Richter M."/>
            <person name="Cherif A."/>
            <person name="Malkawi H.I."/>
            <person name="Yakimov M.M."/>
            <person name="Abdel-Fattah Y.R."/>
            <person name="Blaghen M."/>
            <person name="Golyshin P.N."/>
            <person name="Kalogerakis N."/>
            <person name="Boon N."/>
            <person name="Magagnini M."/>
            <person name="Fava F."/>
        </authorList>
    </citation>
    <scope>NUCLEOTIDE SEQUENCE</scope>
</reference>